<dbReference type="EMBL" id="JAEMGP010000025">
    <property type="protein sequence ID" value="KAG5194600.1"/>
    <property type="molecule type" value="Genomic_DNA"/>
</dbReference>
<organism evidence="2 3">
    <name type="scientific">Ovis aries</name>
    <name type="common">Sheep</name>
    <dbReference type="NCBI Taxonomy" id="9940"/>
    <lineage>
        <taxon>Eukaryota</taxon>
        <taxon>Metazoa</taxon>
        <taxon>Chordata</taxon>
        <taxon>Craniata</taxon>
        <taxon>Vertebrata</taxon>
        <taxon>Euteleostomi</taxon>
        <taxon>Mammalia</taxon>
        <taxon>Eutheria</taxon>
        <taxon>Laurasiatheria</taxon>
        <taxon>Artiodactyla</taxon>
        <taxon>Ruminantia</taxon>
        <taxon>Pecora</taxon>
        <taxon>Bovidae</taxon>
        <taxon>Caprinae</taxon>
        <taxon>Ovis</taxon>
    </lineage>
</organism>
<protein>
    <submittedName>
        <fullName evidence="2">Uncharacterized protein</fullName>
    </submittedName>
</protein>
<feature type="compositionally biased region" description="Polar residues" evidence="1">
    <location>
        <begin position="8"/>
        <end position="17"/>
    </location>
</feature>
<evidence type="ECO:0000256" key="1">
    <source>
        <dbReference type="SAM" id="MobiDB-lite"/>
    </source>
</evidence>
<accession>A0A835ZR37</accession>
<feature type="region of interest" description="Disordered" evidence="1">
    <location>
        <begin position="95"/>
        <end position="126"/>
    </location>
</feature>
<feature type="compositionally biased region" description="Basic and acidic residues" evidence="1">
    <location>
        <begin position="100"/>
        <end position="115"/>
    </location>
</feature>
<proteinExistence type="predicted"/>
<evidence type="ECO:0000313" key="3">
    <source>
        <dbReference type="Proteomes" id="UP000664991"/>
    </source>
</evidence>
<gene>
    <name evidence="2" type="ORF">JEQ12_012876</name>
</gene>
<feature type="compositionally biased region" description="Basic and acidic residues" evidence="1">
    <location>
        <begin position="18"/>
        <end position="35"/>
    </location>
</feature>
<feature type="region of interest" description="Disordered" evidence="1">
    <location>
        <begin position="1"/>
        <end position="37"/>
    </location>
</feature>
<comment type="caution">
    <text evidence="2">The sequence shown here is derived from an EMBL/GenBank/DDBJ whole genome shotgun (WGS) entry which is preliminary data.</text>
</comment>
<name>A0A835ZR37_SHEEP</name>
<evidence type="ECO:0000313" key="2">
    <source>
        <dbReference type="EMBL" id="KAG5194600.1"/>
    </source>
</evidence>
<reference evidence="2 3" key="1">
    <citation type="submission" date="2020-12" db="EMBL/GenBank/DDBJ databases">
        <title>De novo assembly of Tibetan sheep genome.</title>
        <authorList>
            <person name="Li X."/>
        </authorList>
    </citation>
    <scope>NUCLEOTIDE SEQUENCE [LARGE SCALE GENOMIC DNA]</scope>
    <source>
        <tissue evidence="2">Heart</tissue>
    </source>
</reference>
<dbReference type="Proteomes" id="UP000664991">
    <property type="component" value="Unassembled WGS sequence"/>
</dbReference>
<sequence length="171" mass="17753">MEIALGEEQSTGSNLQQDLKEESIQGSSRDCRQEPVHGAPCSISLHKGLEPHTSNRAQSGHRTVTLVVLFITAPTECSGHSWSECAGVRGGRCEGGGAGKPERRGRVLREGKLETESVPAAGRPGPGSGADTGFSLVVVNSGYSVVAVCGLLIAVASPCGAWGPECLFQLQ</sequence>
<dbReference type="AlphaFoldDB" id="A0A835ZR37"/>